<dbReference type="NCBIfam" id="TIGR02937">
    <property type="entry name" value="sigma70-ECF"/>
    <property type="match status" value="1"/>
</dbReference>
<dbReference type="RefSeq" id="WP_185272145.1">
    <property type="nucleotide sequence ID" value="NZ_CP055156.1"/>
</dbReference>
<comment type="similarity">
    <text evidence="1">Belongs to the sigma-70 factor family. ECF subfamily.</text>
</comment>
<dbReference type="InterPro" id="IPR013249">
    <property type="entry name" value="RNA_pol_sigma70_r4_t2"/>
</dbReference>
<reference evidence="7 8" key="1">
    <citation type="journal article" date="2018" name="Int. J. Syst. Evol. Microbiol.">
        <title>Adhaeribacter swui sp. nov., isolated from wet mud.</title>
        <authorList>
            <person name="Kim D.U."/>
            <person name="Kim K.W."/>
            <person name="Kang M.S."/>
            <person name="Kim J.Y."/>
            <person name="Jang J.H."/>
            <person name="Kim M.K."/>
        </authorList>
    </citation>
    <scope>NUCLEOTIDE SEQUENCE [LARGE SCALE GENOMIC DNA]</scope>
    <source>
        <strain evidence="7 8">KCTC 52873</strain>
    </source>
</reference>
<dbReference type="KEGG" id="aswu:HUW51_24185"/>
<dbReference type="InterPro" id="IPR014284">
    <property type="entry name" value="RNA_pol_sigma-70_dom"/>
</dbReference>
<keyword evidence="2" id="KW-0805">Transcription regulation</keyword>
<evidence type="ECO:0000256" key="3">
    <source>
        <dbReference type="ARBA" id="ARBA00023082"/>
    </source>
</evidence>
<dbReference type="InterPro" id="IPR039425">
    <property type="entry name" value="RNA_pol_sigma-70-like"/>
</dbReference>
<dbReference type="GO" id="GO:0016987">
    <property type="term" value="F:sigma factor activity"/>
    <property type="evidence" value="ECO:0007669"/>
    <property type="project" value="UniProtKB-KW"/>
</dbReference>
<dbReference type="PANTHER" id="PTHR43133">
    <property type="entry name" value="RNA POLYMERASE ECF-TYPE SIGMA FACTO"/>
    <property type="match status" value="1"/>
</dbReference>
<dbReference type="InterPro" id="IPR014327">
    <property type="entry name" value="RNA_pol_sigma70_bacteroid"/>
</dbReference>
<evidence type="ECO:0000313" key="8">
    <source>
        <dbReference type="Proteomes" id="UP000515237"/>
    </source>
</evidence>
<dbReference type="SUPFAM" id="SSF88946">
    <property type="entry name" value="Sigma2 domain of RNA polymerase sigma factors"/>
    <property type="match status" value="1"/>
</dbReference>
<dbReference type="SUPFAM" id="SSF88659">
    <property type="entry name" value="Sigma3 and sigma4 domains of RNA polymerase sigma factors"/>
    <property type="match status" value="1"/>
</dbReference>
<name>A0A7G7GES2_9BACT</name>
<dbReference type="AlphaFoldDB" id="A0A7G7GES2"/>
<evidence type="ECO:0000259" key="5">
    <source>
        <dbReference type="Pfam" id="PF04542"/>
    </source>
</evidence>
<keyword evidence="3" id="KW-0731">Sigma factor</keyword>
<feature type="domain" description="RNA polymerase sigma-70 region 2" evidence="5">
    <location>
        <begin position="14"/>
        <end position="82"/>
    </location>
</feature>
<dbReference type="NCBIfam" id="TIGR02985">
    <property type="entry name" value="Sig70_bacteroi1"/>
    <property type="match status" value="1"/>
</dbReference>
<dbReference type="InterPro" id="IPR007627">
    <property type="entry name" value="RNA_pol_sigma70_r2"/>
</dbReference>
<evidence type="ECO:0000313" key="7">
    <source>
        <dbReference type="EMBL" id="QNF35656.1"/>
    </source>
</evidence>
<proteinExistence type="inferred from homology"/>
<gene>
    <name evidence="7" type="ORF">HUW51_24185</name>
</gene>
<dbReference type="InterPro" id="IPR013324">
    <property type="entry name" value="RNA_pol_sigma_r3/r4-like"/>
</dbReference>
<dbReference type="InterPro" id="IPR013325">
    <property type="entry name" value="RNA_pol_sigma_r2"/>
</dbReference>
<evidence type="ECO:0000256" key="2">
    <source>
        <dbReference type="ARBA" id="ARBA00023015"/>
    </source>
</evidence>
<evidence type="ECO:0000256" key="4">
    <source>
        <dbReference type="ARBA" id="ARBA00023163"/>
    </source>
</evidence>
<dbReference type="InterPro" id="IPR036388">
    <property type="entry name" value="WH-like_DNA-bd_sf"/>
</dbReference>
<evidence type="ECO:0000256" key="1">
    <source>
        <dbReference type="ARBA" id="ARBA00010641"/>
    </source>
</evidence>
<organism evidence="7 8">
    <name type="scientific">Adhaeribacter swui</name>
    <dbReference type="NCBI Taxonomy" id="2086471"/>
    <lineage>
        <taxon>Bacteria</taxon>
        <taxon>Pseudomonadati</taxon>
        <taxon>Bacteroidota</taxon>
        <taxon>Cytophagia</taxon>
        <taxon>Cytophagales</taxon>
        <taxon>Hymenobacteraceae</taxon>
        <taxon>Adhaeribacter</taxon>
    </lineage>
</organism>
<dbReference type="EMBL" id="CP055156">
    <property type="protein sequence ID" value="QNF35656.1"/>
    <property type="molecule type" value="Genomic_DNA"/>
</dbReference>
<sequence>MTTSSVDMDLETVFNAHFRKLVYFSFQIVANKETAEDIVQEIFLKYYKNQEGENAHAAINNLLPYLYSSVKNASLNALRHHKVEAKYLEQVAVSEVDEDYIATSITRAEVIAELHLALEALPEGCKKISYLSFIEEKKNQEIAQELGISVATVKSQKQRSLQLLRLRLKPEIFGAILLIFLSE</sequence>
<dbReference type="Gene3D" id="1.10.10.10">
    <property type="entry name" value="Winged helix-like DNA-binding domain superfamily/Winged helix DNA-binding domain"/>
    <property type="match status" value="1"/>
</dbReference>
<dbReference type="Gene3D" id="1.10.1740.10">
    <property type="match status" value="1"/>
</dbReference>
<accession>A0A7G7GES2</accession>
<dbReference type="GO" id="GO:0006352">
    <property type="term" value="P:DNA-templated transcription initiation"/>
    <property type="evidence" value="ECO:0007669"/>
    <property type="project" value="InterPro"/>
</dbReference>
<feature type="domain" description="RNA polymerase sigma factor 70 region 4 type 2" evidence="6">
    <location>
        <begin position="113"/>
        <end position="163"/>
    </location>
</feature>
<keyword evidence="4" id="KW-0804">Transcription</keyword>
<dbReference type="Proteomes" id="UP000515237">
    <property type="component" value="Chromosome"/>
</dbReference>
<dbReference type="Pfam" id="PF08281">
    <property type="entry name" value="Sigma70_r4_2"/>
    <property type="match status" value="1"/>
</dbReference>
<evidence type="ECO:0000259" key="6">
    <source>
        <dbReference type="Pfam" id="PF08281"/>
    </source>
</evidence>
<dbReference type="PANTHER" id="PTHR43133:SF46">
    <property type="entry name" value="RNA POLYMERASE SIGMA-70 FACTOR ECF SUBFAMILY"/>
    <property type="match status" value="1"/>
</dbReference>
<keyword evidence="8" id="KW-1185">Reference proteome</keyword>
<dbReference type="Pfam" id="PF04542">
    <property type="entry name" value="Sigma70_r2"/>
    <property type="match status" value="1"/>
</dbReference>
<dbReference type="GO" id="GO:0003677">
    <property type="term" value="F:DNA binding"/>
    <property type="evidence" value="ECO:0007669"/>
    <property type="project" value="InterPro"/>
</dbReference>
<protein>
    <submittedName>
        <fullName evidence="7">RNA polymerase sigma-70 factor</fullName>
    </submittedName>
</protein>